<feature type="region of interest" description="Disordered" evidence="2">
    <location>
        <begin position="162"/>
        <end position="200"/>
    </location>
</feature>
<feature type="coiled-coil region" evidence="1">
    <location>
        <begin position="306"/>
        <end position="409"/>
    </location>
</feature>
<sequence length="410" mass="47150">MKSGEKELKGELNLDEFTNLENLCIRQKEISNIRLENNASLVELVISGSEIKELSLNSQLNLKLLSISDANRLLFIDLSQNINLTSFLVEYCKELKKIDGLDKITKLTFSSIKNNPKLMNISDYEKFCIPNTPQSNIGLPKAWKDFFDCHLEEINSRPKKDGRGCFSFGGGESEDSSDEETESSLQEKNNDEIENESKNNYIYTNTNDMVQLGDESDEESDDVFFIFTNGSSYRENFAVVSGCDEEFLLFNRDFFAGTECKDSFQKGKIYKLCFSGELKKDSNNVIKSVEGGGFEINEISEVISFVRNTYKEKEKILERKNAVEKELQEKSNTIQEINKDRFEAKKELADLKIKFDSLQFEKTRLESERITPEKYKELLDIQKDLKTSLAAIKEENKALYNQLEKIEKQD</sequence>
<name>A0A9N9BY03_9GLOM</name>
<evidence type="ECO:0000256" key="1">
    <source>
        <dbReference type="SAM" id="Coils"/>
    </source>
</evidence>
<evidence type="ECO:0000256" key="2">
    <source>
        <dbReference type="SAM" id="MobiDB-lite"/>
    </source>
</evidence>
<evidence type="ECO:0000313" key="3">
    <source>
        <dbReference type="EMBL" id="CAG8583760.1"/>
    </source>
</evidence>
<keyword evidence="1" id="KW-0175">Coiled coil</keyword>
<dbReference type="Proteomes" id="UP000789508">
    <property type="component" value="Unassembled WGS sequence"/>
</dbReference>
<dbReference type="Gene3D" id="3.80.10.10">
    <property type="entry name" value="Ribonuclease Inhibitor"/>
    <property type="match status" value="1"/>
</dbReference>
<dbReference type="AlphaFoldDB" id="A0A9N9BY03"/>
<gene>
    <name evidence="3" type="ORF">ALEPTO_LOCUS7388</name>
</gene>
<feature type="compositionally biased region" description="Basic and acidic residues" evidence="2">
    <location>
        <begin position="188"/>
        <end position="197"/>
    </location>
</feature>
<accession>A0A9N9BY03</accession>
<comment type="caution">
    <text evidence="3">The sequence shown here is derived from an EMBL/GenBank/DDBJ whole genome shotgun (WGS) entry which is preliminary data.</text>
</comment>
<dbReference type="SUPFAM" id="SSF52058">
    <property type="entry name" value="L domain-like"/>
    <property type="match status" value="1"/>
</dbReference>
<protein>
    <submittedName>
        <fullName evidence="3">7583_t:CDS:1</fullName>
    </submittedName>
</protein>
<dbReference type="EMBL" id="CAJVPS010003154">
    <property type="protein sequence ID" value="CAG8583760.1"/>
    <property type="molecule type" value="Genomic_DNA"/>
</dbReference>
<proteinExistence type="predicted"/>
<keyword evidence="4" id="KW-1185">Reference proteome</keyword>
<evidence type="ECO:0000313" key="4">
    <source>
        <dbReference type="Proteomes" id="UP000789508"/>
    </source>
</evidence>
<feature type="compositionally biased region" description="Acidic residues" evidence="2">
    <location>
        <begin position="172"/>
        <end position="182"/>
    </location>
</feature>
<reference evidence="3" key="1">
    <citation type="submission" date="2021-06" db="EMBL/GenBank/DDBJ databases">
        <authorList>
            <person name="Kallberg Y."/>
            <person name="Tangrot J."/>
            <person name="Rosling A."/>
        </authorList>
    </citation>
    <scope>NUCLEOTIDE SEQUENCE</scope>
    <source>
        <strain evidence="3">FL130A</strain>
    </source>
</reference>
<dbReference type="InterPro" id="IPR032675">
    <property type="entry name" value="LRR_dom_sf"/>
</dbReference>
<dbReference type="OrthoDB" id="10255000at2759"/>
<organism evidence="3 4">
    <name type="scientific">Ambispora leptoticha</name>
    <dbReference type="NCBI Taxonomy" id="144679"/>
    <lineage>
        <taxon>Eukaryota</taxon>
        <taxon>Fungi</taxon>
        <taxon>Fungi incertae sedis</taxon>
        <taxon>Mucoromycota</taxon>
        <taxon>Glomeromycotina</taxon>
        <taxon>Glomeromycetes</taxon>
        <taxon>Archaeosporales</taxon>
        <taxon>Ambisporaceae</taxon>
        <taxon>Ambispora</taxon>
    </lineage>
</organism>